<evidence type="ECO:0000259" key="3">
    <source>
        <dbReference type="SMART" id="SM00322"/>
    </source>
</evidence>
<dbReference type="Proteomes" id="UP001165289">
    <property type="component" value="Unassembled WGS sequence"/>
</dbReference>
<dbReference type="Gene3D" id="3.30.1370.10">
    <property type="entry name" value="K Homology domain, type 1"/>
    <property type="match status" value="3"/>
</dbReference>
<dbReference type="PROSITE" id="PS50084">
    <property type="entry name" value="KH_TYPE_1"/>
    <property type="match status" value="3"/>
</dbReference>
<dbReference type="GO" id="GO:0003723">
    <property type="term" value="F:RNA binding"/>
    <property type="evidence" value="ECO:0007669"/>
    <property type="project" value="UniProtKB-UniRule"/>
</dbReference>
<sequence length="365" mass="39793">MAQIFNEAPTVNTEVTEDIYQLLGLAPLNELEIAVRLLMPGKDVGSIIGKAGAHIKLVRDMSHSKINISDNTTAERLVTINGFPDSVLKAVNLMAVKLEKDSMAVPNQTGMGTPPLPGVSFNLPFPSTQCGSFIGKSGANIKDIRETTSTSIQVAGECLPGSSERIICIQGNPEGVTKVIYHVCSVLIEHPIRHDVDLYEPDRSPIPQSSPPVGGPWMSSSYKDVGYRSHQHSYGPYSPPNRAHGRFTRGTRGFPPIRPEHSPNIQDRLVNIGRVYKQHGDPHNTHIMYIPNDLIGCIIGKAGQKINEIRTLSGATIKISDPIGDQLERTVTISGPLESIGVAQYHINCRIHEEVVIKANNQQNT</sequence>
<dbReference type="PANTHER" id="PTHR10288">
    <property type="entry name" value="KH DOMAIN CONTAINING RNA BINDING PROTEIN"/>
    <property type="match status" value="1"/>
</dbReference>
<keyword evidence="5" id="KW-1185">Reference proteome</keyword>
<dbReference type="CDD" id="cd22439">
    <property type="entry name" value="KH-I_PCBP_rpt3"/>
    <property type="match status" value="1"/>
</dbReference>
<keyword evidence="1" id="KW-0677">Repeat</keyword>
<dbReference type="InterPro" id="IPR036612">
    <property type="entry name" value="KH_dom_type_1_sf"/>
</dbReference>
<gene>
    <name evidence="4" type="ORF">LOD99_13056</name>
</gene>
<proteinExistence type="predicted"/>
<comment type="caution">
    <text evidence="4">The sequence shown here is derived from an EMBL/GenBank/DDBJ whole genome shotgun (WGS) entry which is preliminary data.</text>
</comment>
<evidence type="ECO:0000256" key="1">
    <source>
        <dbReference type="ARBA" id="ARBA00022737"/>
    </source>
</evidence>
<dbReference type="Pfam" id="PF00013">
    <property type="entry name" value="KH_1"/>
    <property type="match status" value="3"/>
</dbReference>
<dbReference type="EMBL" id="JAKMXF010000365">
    <property type="protein sequence ID" value="KAI6645793.1"/>
    <property type="molecule type" value="Genomic_DNA"/>
</dbReference>
<protein>
    <submittedName>
        <fullName evidence="4">Poly(RC)-binding protein 3-like isoform X6</fullName>
    </submittedName>
</protein>
<feature type="domain" description="K Homology" evidence="3">
    <location>
        <begin position="31"/>
        <end position="99"/>
    </location>
</feature>
<evidence type="ECO:0000313" key="4">
    <source>
        <dbReference type="EMBL" id="KAI6645793.1"/>
    </source>
</evidence>
<dbReference type="SUPFAM" id="SSF54791">
    <property type="entry name" value="Eukaryotic type KH-domain (KH-domain type I)"/>
    <property type="match status" value="3"/>
</dbReference>
<dbReference type="SMART" id="SM00322">
    <property type="entry name" value="KH"/>
    <property type="match status" value="3"/>
</dbReference>
<dbReference type="InterPro" id="IPR004088">
    <property type="entry name" value="KH_dom_type_1"/>
</dbReference>
<feature type="domain" description="K Homology" evidence="3">
    <location>
        <begin position="117"/>
        <end position="188"/>
    </location>
</feature>
<evidence type="ECO:0000256" key="2">
    <source>
        <dbReference type="PROSITE-ProRule" id="PRU00117"/>
    </source>
</evidence>
<keyword evidence="2" id="KW-0694">RNA-binding</keyword>
<accession>A0AAV7JAS3</accession>
<dbReference type="InterPro" id="IPR004087">
    <property type="entry name" value="KH_dom"/>
</dbReference>
<feature type="domain" description="K Homology" evidence="3">
    <location>
        <begin position="282"/>
        <end position="352"/>
    </location>
</feature>
<dbReference type="CDD" id="cd22438">
    <property type="entry name" value="KH-I_PCBP_rpt1"/>
    <property type="match status" value="1"/>
</dbReference>
<name>A0AAV7JAS3_9METZ</name>
<evidence type="ECO:0000313" key="5">
    <source>
        <dbReference type="Proteomes" id="UP001165289"/>
    </source>
</evidence>
<organism evidence="4 5">
    <name type="scientific">Oopsacas minuta</name>
    <dbReference type="NCBI Taxonomy" id="111878"/>
    <lineage>
        <taxon>Eukaryota</taxon>
        <taxon>Metazoa</taxon>
        <taxon>Porifera</taxon>
        <taxon>Hexactinellida</taxon>
        <taxon>Hexasterophora</taxon>
        <taxon>Lyssacinosida</taxon>
        <taxon>Leucopsacidae</taxon>
        <taxon>Oopsacas</taxon>
    </lineage>
</organism>
<reference evidence="4 5" key="1">
    <citation type="journal article" date="2023" name="BMC Biol.">
        <title>The compact genome of the sponge Oopsacas minuta (Hexactinellida) is lacking key metazoan core genes.</title>
        <authorList>
            <person name="Santini S."/>
            <person name="Schenkelaars Q."/>
            <person name="Jourda C."/>
            <person name="Duchesne M."/>
            <person name="Belahbib H."/>
            <person name="Rocher C."/>
            <person name="Selva M."/>
            <person name="Riesgo A."/>
            <person name="Vervoort M."/>
            <person name="Leys S.P."/>
            <person name="Kodjabachian L."/>
            <person name="Le Bivic A."/>
            <person name="Borchiellini C."/>
            <person name="Claverie J.M."/>
            <person name="Renard E."/>
        </authorList>
    </citation>
    <scope>NUCLEOTIDE SEQUENCE [LARGE SCALE GENOMIC DNA]</scope>
    <source>
        <strain evidence="4">SPO-2</strain>
    </source>
</reference>
<dbReference type="AlphaFoldDB" id="A0AAV7JAS3"/>